<accession>A0A8H3R096</accession>
<protein>
    <submittedName>
        <fullName evidence="2">Uncharacterized protein</fullName>
    </submittedName>
</protein>
<evidence type="ECO:0000313" key="3">
    <source>
        <dbReference type="Proteomes" id="UP000615446"/>
    </source>
</evidence>
<feature type="region of interest" description="Disordered" evidence="1">
    <location>
        <begin position="38"/>
        <end position="69"/>
    </location>
</feature>
<name>A0A8H3R096_9GLOM</name>
<proteinExistence type="predicted"/>
<feature type="compositionally biased region" description="Low complexity" evidence="1">
    <location>
        <begin position="38"/>
        <end position="51"/>
    </location>
</feature>
<dbReference type="Proteomes" id="UP000615446">
    <property type="component" value="Unassembled WGS sequence"/>
</dbReference>
<sequence>MQHLTQLAATHRPTLVELFSKHIIPFNIPTCIYRFSSASSGDTSSNNTSGDIPSNNILATSEIPPSLKD</sequence>
<evidence type="ECO:0000313" key="2">
    <source>
        <dbReference type="EMBL" id="GES99050.1"/>
    </source>
</evidence>
<gene>
    <name evidence="2" type="ORF">RCL2_002556900</name>
</gene>
<reference evidence="2" key="1">
    <citation type="submission" date="2019-10" db="EMBL/GenBank/DDBJ databases">
        <title>Conservation and host-specific expression of non-tandemly repeated heterogenous ribosome RNA gene in arbuscular mycorrhizal fungi.</title>
        <authorList>
            <person name="Maeda T."/>
            <person name="Kobayashi Y."/>
            <person name="Nakagawa T."/>
            <person name="Ezawa T."/>
            <person name="Yamaguchi K."/>
            <person name="Bino T."/>
            <person name="Nishimoto Y."/>
            <person name="Shigenobu S."/>
            <person name="Kawaguchi M."/>
        </authorList>
    </citation>
    <scope>NUCLEOTIDE SEQUENCE</scope>
    <source>
        <strain evidence="2">HR1</strain>
    </source>
</reference>
<organism evidence="2 3">
    <name type="scientific">Rhizophagus clarus</name>
    <dbReference type="NCBI Taxonomy" id="94130"/>
    <lineage>
        <taxon>Eukaryota</taxon>
        <taxon>Fungi</taxon>
        <taxon>Fungi incertae sedis</taxon>
        <taxon>Mucoromycota</taxon>
        <taxon>Glomeromycotina</taxon>
        <taxon>Glomeromycetes</taxon>
        <taxon>Glomerales</taxon>
        <taxon>Glomeraceae</taxon>
        <taxon>Rhizophagus</taxon>
    </lineage>
</organism>
<dbReference type="AlphaFoldDB" id="A0A8H3R096"/>
<evidence type="ECO:0000256" key="1">
    <source>
        <dbReference type="SAM" id="MobiDB-lite"/>
    </source>
</evidence>
<dbReference type="EMBL" id="BLAL01000278">
    <property type="protein sequence ID" value="GES99050.1"/>
    <property type="molecule type" value="Genomic_DNA"/>
</dbReference>
<comment type="caution">
    <text evidence="2">The sequence shown here is derived from an EMBL/GenBank/DDBJ whole genome shotgun (WGS) entry which is preliminary data.</text>
</comment>